<organism evidence="1 2">
    <name type="scientific">Candidatus Nomurabacteria bacterium CG2_30_43_9</name>
    <dbReference type="NCBI Taxonomy" id="1805283"/>
    <lineage>
        <taxon>Bacteria</taxon>
        <taxon>Candidatus Nomuraibacteriota</taxon>
    </lineage>
</organism>
<reference evidence="1 2" key="1">
    <citation type="journal article" date="2016" name="Environ. Microbiol.">
        <title>Genomic resolution of a cold subsurface aquifer community provides metabolic insights for novel microbes adapted to high CO concentrations.</title>
        <authorList>
            <person name="Probst A.J."/>
            <person name="Castelle C.J."/>
            <person name="Singh A."/>
            <person name="Brown C.T."/>
            <person name="Anantharaman K."/>
            <person name="Sharon I."/>
            <person name="Hug L.A."/>
            <person name="Burstein D."/>
            <person name="Emerson J.B."/>
            <person name="Thomas B.C."/>
            <person name="Banfield J.F."/>
        </authorList>
    </citation>
    <scope>NUCLEOTIDE SEQUENCE [LARGE SCALE GENOMIC DNA]</scope>
    <source>
        <strain evidence="1">CG2_30_43_9</strain>
    </source>
</reference>
<comment type="caution">
    <text evidence="1">The sequence shown here is derived from an EMBL/GenBank/DDBJ whole genome shotgun (WGS) entry which is preliminary data.</text>
</comment>
<proteinExistence type="predicted"/>
<dbReference type="GO" id="GO:0006355">
    <property type="term" value="P:regulation of DNA-templated transcription"/>
    <property type="evidence" value="ECO:0007669"/>
    <property type="project" value="InterPro"/>
</dbReference>
<dbReference type="AlphaFoldDB" id="A0A1J5FY82"/>
<evidence type="ECO:0000313" key="2">
    <source>
        <dbReference type="Proteomes" id="UP000182059"/>
    </source>
</evidence>
<evidence type="ECO:0000313" key="1">
    <source>
        <dbReference type="EMBL" id="OIP65229.1"/>
    </source>
</evidence>
<gene>
    <name evidence="1" type="ORF">AUK15_02365</name>
</gene>
<dbReference type="Proteomes" id="UP000182059">
    <property type="component" value="Unassembled WGS sequence"/>
</dbReference>
<name>A0A1J5FY82_9BACT</name>
<evidence type="ECO:0008006" key="3">
    <source>
        <dbReference type="Google" id="ProtNLM"/>
    </source>
</evidence>
<sequence length="93" mass="10369">MKTAMINIKTDKAVKEEAQKLAAELGFSLSALVTASLKQFVRTREVQFSAAYRMTPYLEGVIEEVEKDIKAKKNISPAFTNAREASAYLRKLA</sequence>
<dbReference type="Gene3D" id="1.10.1220.10">
    <property type="entry name" value="Met repressor-like"/>
    <property type="match status" value="1"/>
</dbReference>
<protein>
    <recommendedName>
        <fullName evidence="3">Damage-inducible protein J</fullName>
    </recommendedName>
</protein>
<dbReference type="EMBL" id="MNYX01000054">
    <property type="protein sequence ID" value="OIP65229.1"/>
    <property type="molecule type" value="Genomic_DNA"/>
</dbReference>
<dbReference type="InterPro" id="IPR013321">
    <property type="entry name" value="Arc_rbn_hlx_hlx"/>
</dbReference>
<accession>A0A1J5FY82</accession>